<dbReference type="Proteomes" id="UP001217089">
    <property type="component" value="Unassembled WGS sequence"/>
</dbReference>
<sequence>MPVYLYTVSVTDPILITPSSLQLEIGEDCTFSIRIFTADNESSLNIAKEDVAKNVRTVLDITGGSYNVGDIWESKAQVTLSRVFSNETIVTISLVPVRLEDDGLYVAKVKGSAGNDVKRFRIKTYGNDDAHI</sequence>
<evidence type="ECO:0000313" key="2">
    <source>
        <dbReference type="Proteomes" id="UP001217089"/>
    </source>
</evidence>
<name>A0ABQ9FFM1_TEGGR</name>
<reference evidence="1 2" key="1">
    <citation type="submission" date="2022-12" db="EMBL/GenBank/DDBJ databases">
        <title>Chromosome-level genome of Tegillarca granosa.</title>
        <authorList>
            <person name="Kim J."/>
        </authorList>
    </citation>
    <scope>NUCLEOTIDE SEQUENCE [LARGE SCALE GENOMIC DNA]</scope>
    <source>
        <strain evidence="1">Teg-2019</strain>
        <tissue evidence="1">Adductor muscle</tissue>
    </source>
</reference>
<keyword evidence="2" id="KW-1185">Reference proteome</keyword>
<proteinExistence type="predicted"/>
<gene>
    <name evidence="1" type="ORF">KUTeg_006147</name>
</gene>
<dbReference type="EMBL" id="JARBDR010000328">
    <property type="protein sequence ID" value="KAJ8316133.1"/>
    <property type="molecule type" value="Genomic_DNA"/>
</dbReference>
<accession>A0ABQ9FFM1</accession>
<comment type="caution">
    <text evidence="1">The sequence shown here is derived from an EMBL/GenBank/DDBJ whole genome shotgun (WGS) entry which is preliminary data.</text>
</comment>
<evidence type="ECO:0000313" key="1">
    <source>
        <dbReference type="EMBL" id="KAJ8316133.1"/>
    </source>
</evidence>
<organism evidence="1 2">
    <name type="scientific">Tegillarca granosa</name>
    <name type="common">Malaysian cockle</name>
    <name type="synonym">Anadara granosa</name>
    <dbReference type="NCBI Taxonomy" id="220873"/>
    <lineage>
        <taxon>Eukaryota</taxon>
        <taxon>Metazoa</taxon>
        <taxon>Spiralia</taxon>
        <taxon>Lophotrochozoa</taxon>
        <taxon>Mollusca</taxon>
        <taxon>Bivalvia</taxon>
        <taxon>Autobranchia</taxon>
        <taxon>Pteriomorphia</taxon>
        <taxon>Arcoida</taxon>
        <taxon>Arcoidea</taxon>
        <taxon>Arcidae</taxon>
        <taxon>Tegillarca</taxon>
    </lineage>
</organism>
<protein>
    <submittedName>
        <fullName evidence="1">Uncharacterized protein</fullName>
    </submittedName>
</protein>